<evidence type="ECO:0000313" key="2">
    <source>
        <dbReference type="EMBL" id="MDD2178067.1"/>
    </source>
</evidence>
<evidence type="ECO:0008006" key="4">
    <source>
        <dbReference type="Google" id="ProtNLM"/>
    </source>
</evidence>
<keyword evidence="1" id="KW-1133">Transmembrane helix</keyword>
<evidence type="ECO:0000256" key="1">
    <source>
        <dbReference type="SAM" id="Phobius"/>
    </source>
</evidence>
<name>A0ABT5RWJ1_9BURK</name>
<gene>
    <name evidence="2" type="ORF">OIN59_11540</name>
</gene>
<sequence length="186" mass="21755">MADDAIFCATIKPPLLDKCMTMAEWSATWQSLGILITLSVAIGALIKYFMDKSVARKQAEKSHKLERVKFFLDQHRRLFDDPDLKIVLQYLDGDDPRLAEEECWEKNRKFAVFIEEVELLIRSEMLNSDACQYMFGYYANCAFKGKNFRQGMNFDEDHWTLFSEFARNYEQFSKTSGSSSDWNFTL</sequence>
<comment type="caution">
    <text evidence="2">The sequence shown here is derived from an EMBL/GenBank/DDBJ whole genome shotgun (WGS) entry which is preliminary data.</text>
</comment>
<feature type="transmembrane region" description="Helical" evidence="1">
    <location>
        <begin position="29"/>
        <end position="50"/>
    </location>
</feature>
<keyword evidence="1" id="KW-0812">Transmembrane</keyword>
<reference evidence="2" key="1">
    <citation type="submission" date="2022-10" db="EMBL/GenBank/DDBJ databases">
        <title>Description of microaerobic benzene degrading bacteria.</title>
        <authorList>
            <person name="Bedics A."/>
            <person name="Tancsics A."/>
            <person name="Banerjee S."/>
        </authorList>
    </citation>
    <scope>NUCLEOTIDE SEQUENCE</scope>
    <source>
        <strain evidence="2">D2M1</strain>
    </source>
</reference>
<protein>
    <recommendedName>
        <fullName evidence="4">Phage abortive infection protein</fullName>
    </recommendedName>
</protein>
<keyword evidence="3" id="KW-1185">Reference proteome</keyword>
<proteinExistence type="predicted"/>
<evidence type="ECO:0000313" key="3">
    <source>
        <dbReference type="Proteomes" id="UP001148932"/>
    </source>
</evidence>
<organism evidence="2 3">
    <name type="scientific">Acidovorax benzenivorans</name>
    <dbReference type="NCBI Taxonomy" id="2987520"/>
    <lineage>
        <taxon>Bacteria</taxon>
        <taxon>Pseudomonadati</taxon>
        <taxon>Pseudomonadota</taxon>
        <taxon>Betaproteobacteria</taxon>
        <taxon>Burkholderiales</taxon>
        <taxon>Comamonadaceae</taxon>
        <taxon>Acidovorax</taxon>
    </lineage>
</organism>
<keyword evidence="1" id="KW-0472">Membrane</keyword>
<dbReference type="EMBL" id="JAPCKI010000005">
    <property type="protein sequence ID" value="MDD2178067.1"/>
    <property type="molecule type" value="Genomic_DNA"/>
</dbReference>
<accession>A0ABT5RWJ1</accession>
<dbReference type="Proteomes" id="UP001148932">
    <property type="component" value="Unassembled WGS sequence"/>
</dbReference>
<dbReference type="RefSeq" id="WP_274110372.1">
    <property type="nucleotide sequence ID" value="NZ_JAPCKI010000005.1"/>
</dbReference>